<dbReference type="RefSeq" id="WP_119910557.1">
    <property type="nucleotide sequence ID" value="NZ_QZCH01000011.1"/>
</dbReference>
<dbReference type="GO" id="GO:0030246">
    <property type="term" value="F:carbohydrate binding"/>
    <property type="evidence" value="ECO:0007669"/>
    <property type="project" value="InterPro"/>
</dbReference>
<keyword evidence="1" id="KW-0378">Hydrolase</keyword>
<evidence type="ECO:0000313" key="5">
    <source>
        <dbReference type="EMBL" id="RJG47673.1"/>
    </source>
</evidence>
<dbReference type="InterPro" id="IPR036573">
    <property type="entry name" value="CBM_sf_5/12"/>
</dbReference>
<organism evidence="5 6">
    <name type="scientific">Motilimonas pumila</name>
    <dbReference type="NCBI Taxonomy" id="2303987"/>
    <lineage>
        <taxon>Bacteria</taxon>
        <taxon>Pseudomonadati</taxon>
        <taxon>Pseudomonadota</taxon>
        <taxon>Gammaproteobacteria</taxon>
        <taxon>Alteromonadales</taxon>
        <taxon>Alteromonadales genera incertae sedis</taxon>
        <taxon>Motilimonas</taxon>
    </lineage>
</organism>
<evidence type="ECO:0000256" key="1">
    <source>
        <dbReference type="ARBA" id="ARBA00022801"/>
    </source>
</evidence>
<evidence type="ECO:0000256" key="2">
    <source>
        <dbReference type="SAM" id="MobiDB-lite"/>
    </source>
</evidence>
<keyword evidence="6" id="KW-1185">Reference proteome</keyword>
<feature type="compositionally biased region" description="Pro residues" evidence="2">
    <location>
        <begin position="249"/>
        <end position="266"/>
    </location>
</feature>
<dbReference type="SUPFAM" id="SSF51055">
    <property type="entry name" value="Carbohydrate binding domain"/>
    <property type="match status" value="2"/>
</dbReference>
<evidence type="ECO:0000256" key="3">
    <source>
        <dbReference type="SAM" id="SignalP"/>
    </source>
</evidence>
<gene>
    <name evidence="5" type="ORF">D1Z90_09675</name>
</gene>
<evidence type="ECO:0000313" key="6">
    <source>
        <dbReference type="Proteomes" id="UP000283255"/>
    </source>
</evidence>
<evidence type="ECO:0000259" key="4">
    <source>
        <dbReference type="SMART" id="SM00495"/>
    </source>
</evidence>
<dbReference type="GO" id="GO:0005576">
    <property type="term" value="C:extracellular region"/>
    <property type="evidence" value="ECO:0007669"/>
    <property type="project" value="InterPro"/>
</dbReference>
<feature type="domain" description="Chitin-binding type-3" evidence="4">
    <location>
        <begin position="48"/>
        <end position="91"/>
    </location>
</feature>
<reference evidence="5 6" key="2">
    <citation type="submission" date="2019-01" db="EMBL/GenBank/DDBJ databases">
        <title>Motilimonas pumilus sp. nov., isolated from the gut of sea cucumber (Apostichopus japonicus).</title>
        <authorList>
            <person name="Wang F.-Q."/>
            <person name="Ren L.-H."/>
            <person name="Lin Y.-W."/>
            <person name="Sun G.-H."/>
            <person name="Du Z.-J."/>
            <person name="Zhao J.-X."/>
            <person name="Liu X.-J."/>
            <person name="Liu L.-J."/>
        </authorList>
    </citation>
    <scope>NUCLEOTIDE SEQUENCE [LARGE SCALE GENOMIC DNA]</scope>
    <source>
        <strain evidence="5 6">PLHSC7-2</strain>
    </source>
</reference>
<proteinExistence type="predicted"/>
<reference evidence="5 6" key="1">
    <citation type="submission" date="2018-09" db="EMBL/GenBank/DDBJ databases">
        <authorList>
            <person name="Wang F."/>
        </authorList>
    </citation>
    <scope>NUCLEOTIDE SEQUENCE [LARGE SCALE GENOMIC DNA]</scope>
    <source>
        <strain evidence="5 6">PLHSC7-2</strain>
    </source>
</reference>
<dbReference type="GO" id="GO:0004553">
    <property type="term" value="F:hydrolase activity, hydrolyzing O-glycosyl compounds"/>
    <property type="evidence" value="ECO:0007669"/>
    <property type="project" value="InterPro"/>
</dbReference>
<dbReference type="CDD" id="cd12215">
    <property type="entry name" value="ChiC_BD"/>
    <property type="match status" value="2"/>
</dbReference>
<accession>A0A418YET7</accession>
<dbReference type="Proteomes" id="UP000283255">
    <property type="component" value="Unassembled WGS sequence"/>
</dbReference>
<dbReference type="EMBL" id="QZCH01000011">
    <property type="protein sequence ID" value="RJG47673.1"/>
    <property type="molecule type" value="Genomic_DNA"/>
</dbReference>
<feature type="chain" id="PRO_5019467344" description="Chitin-binding type-3 domain-containing protein" evidence="3">
    <location>
        <begin position="21"/>
        <end position="309"/>
    </location>
</feature>
<dbReference type="AlphaFoldDB" id="A0A418YET7"/>
<sequence>MKLSLSMSLLAGLVTAHANATCMLNPASPVNNDNAFLLVEQPAINVSAPPWQANAIYHKGDQVSYQQTVYQARWWTQNETPGPTWVSWQTLIQMNQTWSPNSAYQQGDSVLYQGHIYLAEYWNQDQKPVQSGAWRLNPGTEKLLNTQFVRSGYSCARPPSDFDGYYWESNGLNALNMADEVTNEVLFDYVIIEHDETVTVRSFDARIQDQTCSGQDACNALLGGVFHEVEYLTGYSYTYQQSHGTLEPTPVPTPPSPDSKASPPPANTNSGQRNKMAEQLAPSKSNTNNMPTVVVKYCNQAHICRPIDL</sequence>
<dbReference type="Pfam" id="PF02839">
    <property type="entry name" value="CBM_5_12"/>
    <property type="match status" value="2"/>
</dbReference>
<name>A0A418YET7_9GAMM</name>
<dbReference type="Gene3D" id="2.10.10.20">
    <property type="entry name" value="Carbohydrate-binding module superfamily 5/12"/>
    <property type="match status" value="2"/>
</dbReference>
<feature type="region of interest" description="Disordered" evidence="2">
    <location>
        <begin position="243"/>
        <end position="288"/>
    </location>
</feature>
<dbReference type="SMART" id="SM00495">
    <property type="entry name" value="ChtBD3"/>
    <property type="match status" value="2"/>
</dbReference>
<protein>
    <recommendedName>
        <fullName evidence="4">Chitin-binding type-3 domain-containing protein</fullName>
    </recommendedName>
</protein>
<keyword evidence="3" id="KW-0732">Signal</keyword>
<comment type="caution">
    <text evidence="5">The sequence shown here is derived from an EMBL/GenBank/DDBJ whole genome shotgun (WGS) entry which is preliminary data.</text>
</comment>
<feature type="signal peptide" evidence="3">
    <location>
        <begin position="1"/>
        <end position="20"/>
    </location>
</feature>
<feature type="domain" description="Chitin-binding type-3" evidence="4">
    <location>
        <begin position="95"/>
        <end position="137"/>
    </location>
</feature>
<dbReference type="InterPro" id="IPR003610">
    <property type="entry name" value="CBM5/12"/>
</dbReference>
<dbReference type="OrthoDB" id="3675244at2"/>
<dbReference type="GO" id="GO:0005975">
    <property type="term" value="P:carbohydrate metabolic process"/>
    <property type="evidence" value="ECO:0007669"/>
    <property type="project" value="InterPro"/>
</dbReference>